<accession>A0ABX8X633</accession>
<protein>
    <submittedName>
        <fullName evidence="2">Uncharacterized protein</fullName>
    </submittedName>
</protein>
<evidence type="ECO:0000313" key="3">
    <source>
        <dbReference type="Proteomes" id="UP000826540"/>
    </source>
</evidence>
<evidence type="ECO:0000313" key="2">
    <source>
        <dbReference type="EMBL" id="QYX33976.1"/>
    </source>
</evidence>
<sequence length="84" mass="9204">MIDQIILIGGLYYPNIEKKCQNLGVGAKHSENSLGEKLIISRPNGSPVQESGVRSQESGVRSQESGVRIFYLQNAVRESSNISQ</sequence>
<reference evidence="2 3" key="1">
    <citation type="journal article" date="2022" name="J. Am. Chem. Soc.">
        <title>Biosynthesis of Guanitoxin Enables Global Environmental Detection in Freshwater Cyanobacteria.</title>
        <authorList>
            <person name="Lima S.T."/>
            <person name="Fallon T.R."/>
            <person name="Cordoza J.L."/>
            <person name="Chekan J.R."/>
            <person name="Delbaje E."/>
            <person name="Hopiavuori A.R."/>
            <person name="Alvarenga D.O."/>
            <person name="Wood S.M."/>
            <person name="Luhavaya H."/>
            <person name="Baumgartner J.T."/>
            <person name="Dorr F.A."/>
            <person name="Etchegaray A."/>
            <person name="Pinto E."/>
            <person name="McKinnie S.M.K."/>
            <person name="Fiore M.F."/>
            <person name="Moore B.S."/>
        </authorList>
    </citation>
    <scope>NUCLEOTIDE SEQUENCE [LARGE SCALE GENOMIC DNA]</scope>
    <source>
        <strain evidence="2 3">ITEP-024</strain>
    </source>
</reference>
<name>A0ABX8X633_9CYAN</name>
<feature type="compositionally biased region" description="Polar residues" evidence="1">
    <location>
        <begin position="43"/>
        <end position="63"/>
    </location>
</feature>
<dbReference type="EMBL" id="CP080598">
    <property type="protein sequence ID" value="QYX33976.1"/>
    <property type="molecule type" value="Genomic_DNA"/>
</dbReference>
<gene>
    <name evidence="2" type="ORF">K2F26_12120</name>
</gene>
<feature type="region of interest" description="Disordered" evidence="1">
    <location>
        <begin position="36"/>
        <end position="63"/>
    </location>
</feature>
<dbReference type="RefSeq" id="WP_220611680.1">
    <property type="nucleotide sequence ID" value="NZ_CP080598.1"/>
</dbReference>
<proteinExistence type="predicted"/>
<organism evidence="2 3">
    <name type="scientific">Sphaerospermopsis torques-reginae ITEP-024</name>
    <dbReference type="NCBI Taxonomy" id="984208"/>
    <lineage>
        <taxon>Bacteria</taxon>
        <taxon>Bacillati</taxon>
        <taxon>Cyanobacteriota</taxon>
        <taxon>Cyanophyceae</taxon>
        <taxon>Nostocales</taxon>
        <taxon>Aphanizomenonaceae</taxon>
        <taxon>Sphaerospermopsis</taxon>
        <taxon>Sphaerospermopsis torques-reginae</taxon>
    </lineage>
</organism>
<keyword evidence="3" id="KW-1185">Reference proteome</keyword>
<evidence type="ECO:0000256" key="1">
    <source>
        <dbReference type="SAM" id="MobiDB-lite"/>
    </source>
</evidence>
<dbReference type="Proteomes" id="UP000826540">
    <property type="component" value="Chromosome"/>
</dbReference>